<reference evidence="1 2" key="1">
    <citation type="submission" date="2018-12" db="EMBL/GenBank/DDBJ databases">
        <title>Complete genome of Nonlabens sp. MJ115.</title>
        <authorList>
            <person name="Choi H.S."/>
            <person name="Jung J."/>
        </authorList>
    </citation>
    <scope>NUCLEOTIDE SEQUENCE [LARGE SCALE GENOMIC DNA]</scope>
    <source>
        <strain evidence="1 2">MJ115</strain>
    </source>
</reference>
<dbReference type="OrthoDB" id="187854at2"/>
<sequence>MKNTIILLIIALVSGLSTGQDLKFSGLDKSPLDVVIYRGEDRAAIARVIYSRPSKNDREVFGKLVPYNQVWRTGANEATEITFYKPVKIADQEVPAGTYSIYTIPGEENWQLILNKQTTQWGTNYNEELNLLQVPMDVMPAPETIESFSISFVDEIDGGRLFLGWDNVIASIHMDVESD</sequence>
<evidence type="ECO:0000313" key="2">
    <source>
        <dbReference type="Proteomes" id="UP000279600"/>
    </source>
</evidence>
<dbReference type="InterPro" id="IPR021314">
    <property type="entry name" value="DUF2911"/>
</dbReference>
<dbReference type="KEGG" id="noj:EJ995_05450"/>
<dbReference type="AlphaFoldDB" id="A0A3S9MX34"/>
<dbReference type="RefSeq" id="WP_126446409.1">
    <property type="nucleotide sequence ID" value="NZ_CP034549.1"/>
</dbReference>
<dbReference type="Pfam" id="PF11138">
    <property type="entry name" value="DUF2911"/>
    <property type="match status" value="1"/>
</dbReference>
<protein>
    <submittedName>
        <fullName evidence="1">DUF2911 domain-containing protein</fullName>
    </submittedName>
</protein>
<evidence type="ECO:0000313" key="1">
    <source>
        <dbReference type="EMBL" id="AZQ43699.1"/>
    </source>
</evidence>
<dbReference type="Proteomes" id="UP000279600">
    <property type="component" value="Chromosome"/>
</dbReference>
<gene>
    <name evidence="1" type="ORF">EJ995_05450</name>
</gene>
<organism evidence="1 2">
    <name type="scientific">Nonlabens ponticola</name>
    <dbReference type="NCBI Taxonomy" id="2496866"/>
    <lineage>
        <taxon>Bacteria</taxon>
        <taxon>Pseudomonadati</taxon>
        <taxon>Bacteroidota</taxon>
        <taxon>Flavobacteriia</taxon>
        <taxon>Flavobacteriales</taxon>
        <taxon>Flavobacteriaceae</taxon>
        <taxon>Nonlabens</taxon>
    </lineage>
</organism>
<accession>A0A3S9MX34</accession>
<keyword evidence="2" id="KW-1185">Reference proteome</keyword>
<name>A0A3S9MX34_9FLAO</name>
<dbReference type="EMBL" id="CP034549">
    <property type="protein sequence ID" value="AZQ43699.1"/>
    <property type="molecule type" value="Genomic_DNA"/>
</dbReference>
<proteinExistence type="predicted"/>